<keyword evidence="3" id="KW-1185">Reference proteome</keyword>
<dbReference type="NCBIfam" id="TIGR02532">
    <property type="entry name" value="IV_pilin_GFxxxE"/>
    <property type="match status" value="1"/>
</dbReference>
<keyword evidence="1" id="KW-1133">Transmembrane helix</keyword>
<dbReference type="SUPFAM" id="SSF54523">
    <property type="entry name" value="Pili subunits"/>
    <property type="match status" value="1"/>
</dbReference>
<dbReference type="Proteomes" id="UP001150830">
    <property type="component" value="Unassembled WGS sequence"/>
</dbReference>
<protein>
    <submittedName>
        <fullName evidence="2">Type II secretion system protein</fullName>
    </submittedName>
</protein>
<name>A0A9X3IRG2_9GAMM</name>
<evidence type="ECO:0000256" key="1">
    <source>
        <dbReference type="SAM" id="Phobius"/>
    </source>
</evidence>
<keyword evidence="1" id="KW-0472">Membrane</keyword>
<comment type="caution">
    <text evidence="2">The sequence shown here is derived from an EMBL/GenBank/DDBJ whole genome shotgun (WGS) entry which is preliminary data.</text>
</comment>
<sequence>MKPASGYTLIELVMVMIIVGVLGAIGAGRFADSESYDRRAIAEFWLGSLRQAQQVAMARAADSQLTLQIRVDSSQWRLLITGGTGQTQVQSWPSDGLSLYQGSSGASGCRGMSVVTSSLDIGLDGDGNLASGTNLALCINTDPSTNICLASSGYAYAGICQSL</sequence>
<dbReference type="Gene3D" id="3.30.700.10">
    <property type="entry name" value="Glycoprotein, Type 4 Pilin"/>
    <property type="match status" value="1"/>
</dbReference>
<dbReference type="AlphaFoldDB" id="A0A9X3IRG2"/>
<dbReference type="InterPro" id="IPR045584">
    <property type="entry name" value="Pilin-like"/>
</dbReference>
<reference evidence="2" key="1">
    <citation type="submission" date="2022-11" db="EMBL/GenBank/DDBJ databases">
        <title>Parathalassolutuus dongxingensis gen. nov., sp. nov., a novel member of family Oceanospirillaceae isolated from a coastal shrimp pond in Guangxi, China.</title>
        <authorList>
            <person name="Chen H."/>
        </authorList>
    </citation>
    <scope>NUCLEOTIDE SEQUENCE</scope>
    <source>
        <strain evidence="2">G-43</strain>
    </source>
</reference>
<dbReference type="InterPro" id="IPR012902">
    <property type="entry name" value="N_methyl_site"/>
</dbReference>
<gene>
    <name evidence="2" type="ORF">OUO13_03330</name>
</gene>
<organism evidence="2 3">
    <name type="scientific">Parathalassolituus penaei</name>
    <dbReference type="NCBI Taxonomy" id="2997323"/>
    <lineage>
        <taxon>Bacteria</taxon>
        <taxon>Pseudomonadati</taxon>
        <taxon>Pseudomonadota</taxon>
        <taxon>Gammaproteobacteria</taxon>
        <taxon>Oceanospirillales</taxon>
        <taxon>Oceanospirillaceae</taxon>
        <taxon>Parathalassolituus</taxon>
    </lineage>
</organism>
<evidence type="ECO:0000313" key="3">
    <source>
        <dbReference type="Proteomes" id="UP001150830"/>
    </source>
</evidence>
<dbReference type="EMBL" id="JAPNOA010000016">
    <property type="protein sequence ID" value="MCY0964205.1"/>
    <property type="molecule type" value="Genomic_DNA"/>
</dbReference>
<keyword evidence="1" id="KW-0812">Transmembrane</keyword>
<accession>A0A9X3IRG2</accession>
<feature type="transmembrane region" description="Helical" evidence="1">
    <location>
        <begin position="12"/>
        <end position="31"/>
    </location>
</feature>
<evidence type="ECO:0000313" key="2">
    <source>
        <dbReference type="EMBL" id="MCY0964205.1"/>
    </source>
</evidence>
<dbReference type="Pfam" id="PF07963">
    <property type="entry name" value="N_methyl"/>
    <property type="match status" value="1"/>
</dbReference>
<dbReference type="PROSITE" id="PS00409">
    <property type="entry name" value="PROKAR_NTER_METHYL"/>
    <property type="match status" value="1"/>
</dbReference>
<proteinExistence type="predicted"/>
<dbReference type="RefSeq" id="WP_283172423.1">
    <property type="nucleotide sequence ID" value="NZ_JAPNOA010000016.1"/>
</dbReference>